<keyword evidence="2" id="KW-1185">Reference proteome</keyword>
<evidence type="ECO:0000313" key="2">
    <source>
        <dbReference type="Proteomes" id="UP001187192"/>
    </source>
</evidence>
<dbReference type="Proteomes" id="UP001187192">
    <property type="component" value="Unassembled WGS sequence"/>
</dbReference>
<gene>
    <name evidence="1" type="ORF">TIFTF001_016663</name>
</gene>
<dbReference type="AlphaFoldDB" id="A0AA88D8Y5"/>
<reference evidence="1" key="1">
    <citation type="submission" date="2023-07" db="EMBL/GenBank/DDBJ databases">
        <title>draft genome sequence of fig (Ficus carica).</title>
        <authorList>
            <person name="Takahashi T."/>
            <person name="Nishimura K."/>
        </authorList>
    </citation>
    <scope>NUCLEOTIDE SEQUENCE</scope>
</reference>
<dbReference type="EMBL" id="BTGU01000025">
    <property type="protein sequence ID" value="GMN47471.1"/>
    <property type="molecule type" value="Genomic_DNA"/>
</dbReference>
<accession>A0AA88D8Y5</accession>
<protein>
    <submittedName>
        <fullName evidence="1">Uncharacterized protein</fullName>
    </submittedName>
</protein>
<dbReference type="Gramene" id="FCD_00020067-RA">
    <property type="protein sequence ID" value="FCD_00020067-RA:cds"/>
    <property type="gene ID" value="FCD_00020067"/>
</dbReference>
<name>A0AA88D8Y5_FICCA</name>
<organism evidence="1 2">
    <name type="scientific">Ficus carica</name>
    <name type="common">Common fig</name>
    <dbReference type="NCBI Taxonomy" id="3494"/>
    <lineage>
        <taxon>Eukaryota</taxon>
        <taxon>Viridiplantae</taxon>
        <taxon>Streptophyta</taxon>
        <taxon>Embryophyta</taxon>
        <taxon>Tracheophyta</taxon>
        <taxon>Spermatophyta</taxon>
        <taxon>Magnoliopsida</taxon>
        <taxon>eudicotyledons</taxon>
        <taxon>Gunneridae</taxon>
        <taxon>Pentapetalae</taxon>
        <taxon>rosids</taxon>
        <taxon>fabids</taxon>
        <taxon>Rosales</taxon>
        <taxon>Moraceae</taxon>
        <taxon>Ficeae</taxon>
        <taxon>Ficus</taxon>
    </lineage>
</organism>
<evidence type="ECO:0000313" key="1">
    <source>
        <dbReference type="EMBL" id="GMN47471.1"/>
    </source>
</evidence>
<comment type="caution">
    <text evidence="1">The sequence shown here is derived from an EMBL/GenBank/DDBJ whole genome shotgun (WGS) entry which is preliminary data.</text>
</comment>
<sequence>MGDGACGCGGSSGSGDGGLGKLGCAIHDSRLAPCRHHRRTRQSFVADLSLRLVIARQQNGTQLATGKPRMKPEKPNLKIHVACKLAVDVACEKIIAICLFKSHTRSALRAPSDGNENSP</sequence>
<proteinExistence type="predicted"/>